<feature type="compositionally biased region" description="Low complexity" evidence="1">
    <location>
        <begin position="708"/>
        <end position="749"/>
    </location>
</feature>
<gene>
    <name evidence="2" type="ORF">AB0C36_32600</name>
</gene>
<dbReference type="RefSeq" id="WP_358361293.1">
    <property type="nucleotide sequence ID" value="NZ_JBEZFP010000115.1"/>
</dbReference>
<comment type="caution">
    <text evidence="2">The sequence shown here is derived from an EMBL/GenBank/DDBJ whole genome shotgun (WGS) entry which is preliminary data.</text>
</comment>
<dbReference type="Proteomes" id="UP001551482">
    <property type="component" value="Unassembled WGS sequence"/>
</dbReference>
<feature type="region of interest" description="Disordered" evidence="1">
    <location>
        <begin position="660"/>
        <end position="837"/>
    </location>
</feature>
<evidence type="ECO:0008006" key="4">
    <source>
        <dbReference type="Google" id="ProtNLM"/>
    </source>
</evidence>
<evidence type="ECO:0000256" key="1">
    <source>
        <dbReference type="SAM" id="MobiDB-lite"/>
    </source>
</evidence>
<feature type="compositionally biased region" description="Low complexity" evidence="1">
    <location>
        <begin position="827"/>
        <end position="837"/>
    </location>
</feature>
<dbReference type="InterPro" id="IPR011990">
    <property type="entry name" value="TPR-like_helical_dom_sf"/>
</dbReference>
<keyword evidence="3" id="KW-1185">Reference proteome</keyword>
<proteinExistence type="predicted"/>
<name>A0ABV3DR56_9ACTN</name>
<feature type="compositionally biased region" description="Pro residues" evidence="1">
    <location>
        <begin position="798"/>
        <end position="813"/>
    </location>
</feature>
<organism evidence="2 3">
    <name type="scientific">Streptodolium elevatio</name>
    <dbReference type="NCBI Taxonomy" id="3157996"/>
    <lineage>
        <taxon>Bacteria</taxon>
        <taxon>Bacillati</taxon>
        <taxon>Actinomycetota</taxon>
        <taxon>Actinomycetes</taxon>
        <taxon>Kitasatosporales</taxon>
        <taxon>Streptomycetaceae</taxon>
        <taxon>Streptodolium</taxon>
    </lineage>
</organism>
<dbReference type="EMBL" id="JBEZFP010000115">
    <property type="protein sequence ID" value="MEU8138235.1"/>
    <property type="molecule type" value="Genomic_DNA"/>
</dbReference>
<dbReference type="PANTHER" id="PTHR46082">
    <property type="entry name" value="ATP/GTP-BINDING PROTEIN-RELATED"/>
    <property type="match status" value="1"/>
</dbReference>
<protein>
    <recommendedName>
        <fullName evidence="4">Tetratricopeptide repeat protein</fullName>
    </recommendedName>
</protein>
<dbReference type="InterPro" id="IPR053137">
    <property type="entry name" value="NLR-like"/>
</dbReference>
<feature type="region of interest" description="Disordered" evidence="1">
    <location>
        <begin position="236"/>
        <end position="266"/>
    </location>
</feature>
<evidence type="ECO:0000313" key="2">
    <source>
        <dbReference type="EMBL" id="MEU8138235.1"/>
    </source>
</evidence>
<evidence type="ECO:0000313" key="3">
    <source>
        <dbReference type="Proteomes" id="UP001551482"/>
    </source>
</evidence>
<sequence>METPRGFVLLVAGVGQGRRKSRALADSEAALAGWVGLPPQILVPDAPADVVQLPAGSGPQTVRGYLERSSVTPGPVIVYLTGHLMPDRRGELHVTLRDSSPGSVRYDGLPWAWLAETLRIRDPRNTLVIVDLTASADLRAEVTVAPGTLADRLPLWGVLTPPATHDDPAHAFTRTLTVAARRGFAGCPATVDPATVHPAIFGRAQLPEGTVQIVPPADTTLRLANRMPAEGSYAISYGGTRSEATGRHRAVPGRAPRDSAPPAPEPEVAVPAPAPFLQPEPGEAQDWGAGVAAGVPTTAQLRVTIPHLLPQAAEEERAAGPYLYRERVGSLRAAVAAGDFDEALALARAITHDMETRYGLGPEHRDTLDALETWAWLTARAGRIDEAVTLYTETARRSARVHGPGHATTRAAADAAHTLWLDLPDVAQARELGPAVVALRELVLGSGAHTREAAAAHLEALSAPRAPSEQPLPPPPELREALADVAAIAAEGRHDEALGAADAIVDALVADLGWEHAHTLNVREVRAYLTAESGRLADAVTAYLDIAESRLLARGPEHPDTISAADNAHALWLRLPDDDTATVSTGVRLIAVREHIPGPGGRALVGARARVRELTARQAEPYAEPAGPFPFPTRVGDAGDAPIDIWADPPTIAETEAEIGAETGPWSGPWRGPAERFEPVEPVEPFEPGTPTDPLAGTAPTGPPSQSEPPGQSEPPRATEPGAPTAQAAQTPKTAQTAKTAQTPQTAQVPPAPPAVTPVATSEPPTPTPDPSGELVRPRASMPAPIPPPPVATAAHLAPPPPPAPPSPAPPGHAVPARNGSGKATSAVAPRKAARPPAELRAALHAIKDAAAHDNHVEALTLAEELMRGVEARHGPAHPFTLNAYEVRAHLTASAGLFATAARQYTTLAHRLAEAGDPDDPAARSAADAAQALWLRLGRTEAARNLGPGIIDLRRRVPGPDGTALLAARDHLSGLTTEPRP</sequence>
<feature type="region of interest" description="Disordered" evidence="1">
    <location>
        <begin position="618"/>
        <end position="646"/>
    </location>
</feature>
<dbReference type="Gene3D" id="1.25.40.10">
    <property type="entry name" value="Tetratricopeptide repeat domain"/>
    <property type="match status" value="3"/>
</dbReference>
<reference evidence="2 3" key="1">
    <citation type="submission" date="2024-06" db="EMBL/GenBank/DDBJ databases">
        <title>The Natural Products Discovery Center: Release of the First 8490 Sequenced Strains for Exploring Actinobacteria Biosynthetic Diversity.</title>
        <authorList>
            <person name="Kalkreuter E."/>
            <person name="Kautsar S.A."/>
            <person name="Yang D."/>
            <person name="Bader C.D."/>
            <person name="Teijaro C.N."/>
            <person name="Fluegel L."/>
            <person name="Davis C.M."/>
            <person name="Simpson J.R."/>
            <person name="Lauterbach L."/>
            <person name="Steele A.D."/>
            <person name="Gui C."/>
            <person name="Meng S."/>
            <person name="Li G."/>
            <person name="Viehrig K."/>
            <person name="Ye F."/>
            <person name="Su P."/>
            <person name="Kiefer A.F."/>
            <person name="Nichols A."/>
            <person name="Cepeda A.J."/>
            <person name="Yan W."/>
            <person name="Fan B."/>
            <person name="Jiang Y."/>
            <person name="Adhikari A."/>
            <person name="Zheng C.-J."/>
            <person name="Schuster L."/>
            <person name="Cowan T.M."/>
            <person name="Smanski M.J."/>
            <person name="Chevrette M.G."/>
            <person name="De Carvalho L.P.S."/>
            <person name="Shen B."/>
        </authorList>
    </citation>
    <scope>NUCLEOTIDE SEQUENCE [LARGE SCALE GENOMIC DNA]</scope>
    <source>
        <strain evidence="2 3">NPDC048946</strain>
    </source>
</reference>
<accession>A0ABV3DR56</accession>
<dbReference type="PANTHER" id="PTHR46082:SF6">
    <property type="entry name" value="AAA+ ATPASE DOMAIN-CONTAINING PROTEIN-RELATED"/>
    <property type="match status" value="1"/>
</dbReference>
<dbReference type="PRINTS" id="PR01217">
    <property type="entry name" value="PRICHEXTENSN"/>
</dbReference>